<evidence type="ECO:0000313" key="2">
    <source>
        <dbReference type="Proteomes" id="UP000022910"/>
    </source>
</evidence>
<keyword evidence="2" id="KW-1185">Reference proteome</keyword>
<gene>
    <name evidence="1" type="ORF">RirG_085300</name>
</gene>
<dbReference type="AlphaFoldDB" id="A0A015MV98"/>
<organism evidence="1 2">
    <name type="scientific">Rhizophagus irregularis (strain DAOM 197198w)</name>
    <name type="common">Glomus intraradices</name>
    <dbReference type="NCBI Taxonomy" id="1432141"/>
    <lineage>
        <taxon>Eukaryota</taxon>
        <taxon>Fungi</taxon>
        <taxon>Fungi incertae sedis</taxon>
        <taxon>Mucoromycota</taxon>
        <taxon>Glomeromycotina</taxon>
        <taxon>Glomeromycetes</taxon>
        <taxon>Glomerales</taxon>
        <taxon>Glomeraceae</taxon>
        <taxon>Rhizophagus</taxon>
    </lineage>
</organism>
<reference evidence="1 2" key="1">
    <citation type="submission" date="2014-02" db="EMBL/GenBank/DDBJ databases">
        <title>Single nucleus genome sequencing reveals high similarity among nuclei of an endomycorrhizal fungus.</title>
        <authorList>
            <person name="Lin K."/>
            <person name="Geurts R."/>
            <person name="Zhang Z."/>
            <person name="Limpens E."/>
            <person name="Saunders D.G."/>
            <person name="Mu D."/>
            <person name="Pang E."/>
            <person name="Cao H."/>
            <person name="Cha H."/>
            <person name="Lin T."/>
            <person name="Zhou Q."/>
            <person name="Shang Y."/>
            <person name="Li Y."/>
            <person name="Ivanov S."/>
            <person name="Sharma T."/>
            <person name="Velzen R.V."/>
            <person name="Ruijter N.D."/>
            <person name="Aanen D.K."/>
            <person name="Win J."/>
            <person name="Kamoun S."/>
            <person name="Bisseling T."/>
            <person name="Huang S."/>
        </authorList>
    </citation>
    <scope>NUCLEOTIDE SEQUENCE [LARGE SCALE GENOMIC DNA]</scope>
    <source>
        <strain evidence="2">DAOM197198w</strain>
    </source>
</reference>
<name>A0A015MV98_RHIIW</name>
<sequence length="310" mass="37532">MQLEIYNYNDIIVEWISYDQFNDIKELGKDELTTTIYSAIWKDGSLNYDENKYEYIRNQNIKVNLKSFHNSQNITNELLIEIKTYFNGENLFGISQNLETKDYILVLQNIYCDKYVEWIPYDQFNNIKELEKDEFTTIYSAIWKDGPLNYIMEYYDYTRKQNKKVNLKCLHNSQNINNEFLIEFNRYSTRFYSYNKFKIFGISQNPDIKDYILVLQNVYCDKCDKCFTDKYGIWCKSCQINDIEKNITNWTSGNEKIDNLIQEMRLKINNPYDIVFEWIPYDQFYDIKELGEDEFATIYSAIWKDNPLQY</sequence>
<dbReference type="HOGENOM" id="CLU_000288_7_8_1"/>
<accession>A0A015MV98</accession>
<evidence type="ECO:0000313" key="1">
    <source>
        <dbReference type="EMBL" id="EXX70673.1"/>
    </source>
</evidence>
<dbReference type="EMBL" id="JEMT01016513">
    <property type="protein sequence ID" value="EXX70673.1"/>
    <property type="molecule type" value="Genomic_DNA"/>
</dbReference>
<proteinExistence type="predicted"/>
<protein>
    <recommendedName>
        <fullName evidence="3">Protein kinase domain-containing protein</fullName>
    </recommendedName>
</protein>
<comment type="caution">
    <text evidence="1">The sequence shown here is derived from an EMBL/GenBank/DDBJ whole genome shotgun (WGS) entry which is preliminary data.</text>
</comment>
<dbReference type="Proteomes" id="UP000022910">
    <property type="component" value="Unassembled WGS sequence"/>
</dbReference>
<evidence type="ECO:0008006" key="3">
    <source>
        <dbReference type="Google" id="ProtNLM"/>
    </source>
</evidence>
<dbReference type="OrthoDB" id="2443966at2759"/>